<dbReference type="OrthoDB" id="2638767at2"/>
<dbReference type="SUPFAM" id="SSF46689">
    <property type="entry name" value="Homeodomain-like"/>
    <property type="match status" value="1"/>
</dbReference>
<evidence type="ECO:0000259" key="5">
    <source>
        <dbReference type="PROSITE" id="PS01124"/>
    </source>
</evidence>
<dbReference type="Gene3D" id="1.10.10.60">
    <property type="entry name" value="Homeodomain-like"/>
    <property type="match status" value="2"/>
</dbReference>
<keyword evidence="1" id="KW-0805">Transcription regulation</keyword>
<feature type="domain" description="HTH araC/xylS-type" evidence="5">
    <location>
        <begin position="430"/>
        <end position="528"/>
    </location>
</feature>
<dbReference type="CDD" id="cd17536">
    <property type="entry name" value="REC_YesN-like"/>
    <property type="match status" value="1"/>
</dbReference>
<keyword evidence="8" id="KW-1185">Reference proteome</keyword>
<dbReference type="GO" id="GO:0003700">
    <property type="term" value="F:DNA-binding transcription factor activity"/>
    <property type="evidence" value="ECO:0007669"/>
    <property type="project" value="InterPro"/>
</dbReference>
<dbReference type="PROSITE" id="PS50110">
    <property type="entry name" value="RESPONSE_REGULATORY"/>
    <property type="match status" value="1"/>
</dbReference>
<dbReference type="InterPro" id="IPR009057">
    <property type="entry name" value="Homeodomain-like_sf"/>
</dbReference>
<evidence type="ECO:0000259" key="6">
    <source>
        <dbReference type="PROSITE" id="PS50110"/>
    </source>
</evidence>
<evidence type="ECO:0000256" key="4">
    <source>
        <dbReference type="PROSITE-ProRule" id="PRU00169"/>
    </source>
</evidence>
<dbReference type="RefSeq" id="WP_155703541.1">
    <property type="nucleotide sequence ID" value="NZ_CP034235.1"/>
</dbReference>
<dbReference type="KEGG" id="ppsc:EHS13_27895"/>
<name>A0A6B8RSZ4_9BACL</name>
<organism evidence="7 8">
    <name type="scientific">Paenibacillus psychroresistens</name>
    <dbReference type="NCBI Taxonomy" id="1778678"/>
    <lineage>
        <taxon>Bacteria</taxon>
        <taxon>Bacillati</taxon>
        <taxon>Bacillota</taxon>
        <taxon>Bacilli</taxon>
        <taxon>Bacillales</taxon>
        <taxon>Paenibacillaceae</taxon>
        <taxon>Paenibacillus</taxon>
    </lineage>
</organism>
<dbReference type="Gene3D" id="3.40.50.2300">
    <property type="match status" value="1"/>
</dbReference>
<dbReference type="PANTHER" id="PTHR43280">
    <property type="entry name" value="ARAC-FAMILY TRANSCRIPTIONAL REGULATOR"/>
    <property type="match status" value="1"/>
</dbReference>
<dbReference type="Proteomes" id="UP000426246">
    <property type="component" value="Chromosome"/>
</dbReference>
<dbReference type="Pfam" id="PF00072">
    <property type="entry name" value="Response_reg"/>
    <property type="match status" value="1"/>
</dbReference>
<keyword evidence="4" id="KW-0597">Phosphoprotein</keyword>
<dbReference type="AlphaFoldDB" id="A0A6B8RSZ4"/>
<evidence type="ECO:0000313" key="8">
    <source>
        <dbReference type="Proteomes" id="UP000426246"/>
    </source>
</evidence>
<feature type="modified residue" description="4-aspartylphosphate" evidence="4">
    <location>
        <position position="57"/>
    </location>
</feature>
<dbReference type="PANTHER" id="PTHR43280:SF28">
    <property type="entry name" value="HTH-TYPE TRANSCRIPTIONAL ACTIVATOR RHAS"/>
    <property type="match status" value="1"/>
</dbReference>
<keyword evidence="2" id="KW-0238">DNA-binding</keyword>
<dbReference type="SMART" id="SM00448">
    <property type="entry name" value="REC"/>
    <property type="match status" value="1"/>
</dbReference>
<evidence type="ECO:0000256" key="3">
    <source>
        <dbReference type="ARBA" id="ARBA00023163"/>
    </source>
</evidence>
<dbReference type="PROSITE" id="PS01124">
    <property type="entry name" value="HTH_ARAC_FAMILY_2"/>
    <property type="match status" value="1"/>
</dbReference>
<dbReference type="InterPro" id="IPR011006">
    <property type="entry name" value="CheY-like_superfamily"/>
</dbReference>
<evidence type="ECO:0000313" key="7">
    <source>
        <dbReference type="EMBL" id="QGQ98436.1"/>
    </source>
</evidence>
<proteinExistence type="predicted"/>
<gene>
    <name evidence="7" type="ORF">EHS13_27895</name>
</gene>
<dbReference type="InterPro" id="IPR001789">
    <property type="entry name" value="Sig_transdc_resp-reg_receiver"/>
</dbReference>
<dbReference type="SUPFAM" id="SSF52172">
    <property type="entry name" value="CheY-like"/>
    <property type="match status" value="1"/>
</dbReference>
<dbReference type="GO" id="GO:0043565">
    <property type="term" value="F:sequence-specific DNA binding"/>
    <property type="evidence" value="ECO:0007669"/>
    <property type="project" value="InterPro"/>
</dbReference>
<reference evidence="8" key="1">
    <citation type="submission" date="2018-11" db="EMBL/GenBank/DDBJ databases">
        <title>Complete genome sequence of Paenibacillus sp. ML311-T8.</title>
        <authorList>
            <person name="Nam Y.-D."/>
            <person name="Kang J."/>
            <person name="Chung W.-H."/>
            <person name="Park Y.S."/>
        </authorList>
    </citation>
    <scope>NUCLEOTIDE SEQUENCE [LARGE SCALE GENOMIC DNA]</scope>
    <source>
        <strain evidence="8">ML311-T8</strain>
    </source>
</reference>
<dbReference type="Pfam" id="PF12833">
    <property type="entry name" value="HTH_18"/>
    <property type="match status" value="1"/>
</dbReference>
<accession>A0A6B8RSZ4</accession>
<keyword evidence="3" id="KW-0804">Transcription</keyword>
<evidence type="ECO:0000256" key="2">
    <source>
        <dbReference type="ARBA" id="ARBA00023125"/>
    </source>
</evidence>
<dbReference type="GO" id="GO:0000160">
    <property type="term" value="P:phosphorelay signal transduction system"/>
    <property type="evidence" value="ECO:0007669"/>
    <property type="project" value="InterPro"/>
</dbReference>
<protein>
    <submittedName>
        <fullName evidence="7">AraC family transcriptional regulator</fullName>
    </submittedName>
</protein>
<sequence length="531" mass="60829">MQKTTVVLVEDERPALKVFRHMIEQRSDLFELLGEAENGAEGAALIMELKPQIVITDITMPVKSGLEMIRELRHTMVQPPLYILLTCHEDFHFAQEAIELGASSYVLKERCLLDSNLLTHILEGMLPAIMGQSEAKFAQTALQQKIKRNEIQIESNLFLEMVLGQNEQWLHHLEGSGFPTVNGPYAFFWIEFDRKGLRFSIQKTEELKLWQFAAVNVMQEYLQRSGPCRLIALDRGRFLAIVQSSGNVELTGTEIASALVQFLKIRCFVMGVQMGTSPLSEALPWLRKAFREPDLFFYQPLNVAFSHTLDIPLGYTPLPLEARGIWSVRIREALLKQASWKSDELITFTLDEAIRNRWQPQQIKGLFFDALNVLLSSLNRDNDPHINTVEFQEELFSCQTLGSLHEMCSSFTVSLNSLLANGQSVDRTVAAIILEIKAHPEHQYILEDLAESINYSSNYFSQIFKKITSEPFVQFLTRERIERAKVHLITTNLKTFEIAYKVGIPNYRHFNRLFKKTVGCSPTDYREHQGI</sequence>
<dbReference type="InterPro" id="IPR018060">
    <property type="entry name" value="HTH_AraC"/>
</dbReference>
<feature type="domain" description="Response regulatory" evidence="6">
    <location>
        <begin position="5"/>
        <end position="123"/>
    </location>
</feature>
<dbReference type="SMART" id="SM00342">
    <property type="entry name" value="HTH_ARAC"/>
    <property type="match status" value="1"/>
</dbReference>
<dbReference type="EMBL" id="CP034235">
    <property type="protein sequence ID" value="QGQ98436.1"/>
    <property type="molecule type" value="Genomic_DNA"/>
</dbReference>
<evidence type="ECO:0000256" key="1">
    <source>
        <dbReference type="ARBA" id="ARBA00023015"/>
    </source>
</evidence>